<organism evidence="2 3">
    <name type="scientific">Frankia torreyi</name>
    <dbReference type="NCBI Taxonomy" id="1856"/>
    <lineage>
        <taxon>Bacteria</taxon>
        <taxon>Bacillati</taxon>
        <taxon>Actinomycetota</taxon>
        <taxon>Actinomycetes</taxon>
        <taxon>Frankiales</taxon>
        <taxon>Frankiaceae</taxon>
        <taxon>Frankia</taxon>
    </lineage>
</organism>
<sequence>MERWFNLAGCDNVRDLGGLPTVDGAATRHGVFLRSDSVQTLTEADVLLLRETFGLRTIIDLRAREEAAREGRGPLAAHPIDYHNLSFLPGEWVMPDDPRYPAIVRDLDSVDRIEHYLDYLRLAGPAVAQALRVLAQPTTGPALFHCAAGKDRTGVLAALLLSIAGVDRDAIVADYAQTNERIHLVNARLAKRPSYNRPTAPLTPDQLSCRPEVMRGFLAGVDAGWGGPAAWALKAGLAESDLTALRQSLVA</sequence>
<dbReference type="PANTHER" id="PTHR31126:SF1">
    <property type="entry name" value="TYROSINE SPECIFIC PROTEIN PHOSPHATASES DOMAIN-CONTAINING PROTEIN"/>
    <property type="match status" value="1"/>
</dbReference>
<evidence type="ECO:0000256" key="1">
    <source>
        <dbReference type="ARBA" id="ARBA00009580"/>
    </source>
</evidence>
<dbReference type="PANTHER" id="PTHR31126">
    <property type="entry name" value="TYROSINE-PROTEIN PHOSPHATASE"/>
    <property type="match status" value="1"/>
</dbReference>
<dbReference type="Pfam" id="PF13350">
    <property type="entry name" value="Y_phosphatase3"/>
    <property type="match status" value="1"/>
</dbReference>
<dbReference type="InterPro" id="IPR029021">
    <property type="entry name" value="Prot-tyrosine_phosphatase-like"/>
</dbReference>
<dbReference type="SUPFAM" id="SSF52799">
    <property type="entry name" value="(Phosphotyrosine protein) phosphatases II"/>
    <property type="match status" value="1"/>
</dbReference>
<dbReference type="OrthoDB" id="1188001at2"/>
<dbReference type="AlphaFoldDB" id="A0A0D8BKT7"/>
<protein>
    <submittedName>
        <fullName evidence="2">Protein tyrosine/serine phosphatase</fullName>
    </submittedName>
</protein>
<evidence type="ECO:0000313" key="2">
    <source>
        <dbReference type="EMBL" id="KJE24619.1"/>
    </source>
</evidence>
<dbReference type="EMBL" id="JYFN01000005">
    <property type="protein sequence ID" value="KJE24619.1"/>
    <property type="molecule type" value="Genomic_DNA"/>
</dbReference>
<proteinExistence type="inferred from homology"/>
<accession>A0A0D8BKT7</accession>
<dbReference type="Gene3D" id="3.90.190.10">
    <property type="entry name" value="Protein tyrosine phosphatase superfamily"/>
    <property type="match status" value="1"/>
</dbReference>
<comment type="caution">
    <text evidence="2">The sequence shown here is derived from an EMBL/GenBank/DDBJ whole genome shotgun (WGS) entry which is preliminary data.</text>
</comment>
<keyword evidence="3" id="KW-1185">Reference proteome</keyword>
<dbReference type="InterPro" id="IPR026893">
    <property type="entry name" value="Tyr/Ser_Pase_IphP-type"/>
</dbReference>
<dbReference type="RefSeq" id="WP_044883748.1">
    <property type="nucleotide sequence ID" value="NZ_JYFN01000005.1"/>
</dbReference>
<dbReference type="InterPro" id="IPR016130">
    <property type="entry name" value="Tyr_Pase_AS"/>
</dbReference>
<evidence type="ECO:0000313" key="3">
    <source>
        <dbReference type="Proteomes" id="UP000032545"/>
    </source>
</evidence>
<reference evidence="2 3" key="2">
    <citation type="journal article" date="2016" name="Genome Announc.">
        <title>Permanent Draft Genome Sequences for Two Variants of Frankia sp. Strain CpI1, the First Frankia Strain Isolated from Root Nodules of Comptonia peregrina.</title>
        <authorList>
            <person name="Oshone R."/>
            <person name="Hurst S.G.IV."/>
            <person name="Abebe-Akele F."/>
            <person name="Simpson S."/>
            <person name="Morris K."/>
            <person name="Thomas W.K."/>
            <person name="Tisa L.S."/>
        </authorList>
    </citation>
    <scope>NUCLEOTIDE SEQUENCE [LARGE SCALE GENOMIC DNA]</scope>
    <source>
        <strain evidence="3">CpI1-S</strain>
    </source>
</reference>
<comment type="similarity">
    <text evidence="1">Belongs to the protein-tyrosine phosphatase family.</text>
</comment>
<dbReference type="PATRIC" id="fig|1502723.3.peg.4248"/>
<dbReference type="Proteomes" id="UP000032545">
    <property type="component" value="Unassembled WGS sequence"/>
</dbReference>
<reference evidence="3" key="1">
    <citation type="submission" date="2015-02" db="EMBL/GenBank/DDBJ databases">
        <title>Draft Genome of Frankia sp. CpI1-S.</title>
        <authorList>
            <person name="Oshone R.T."/>
            <person name="Ngom M."/>
            <person name="Ghodhbane-Gtari F."/>
            <person name="Gtari M."/>
            <person name="Morris K."/>
            <person name="Thomas K."/>
            <person name="Sen A."/>
            <person name="Tisa L.S."/>
        </authorList>
    </citation>
    <scope>NUCLEOTIDE SEQUENCE [LARGE SCALE GENOMIC DNA]</scope>
    <source>
        <strain evidence="3">CpI1-S</strain>
    </source>
</reference>
<name>A0A0D8BKT7_9ACTN</name>
<dbReference type="GO" id="GO:0004721">
    <property type="term" value="F:phosphoprotein phosphatase activity"/>
    <property type="evidence" value="ECO:0007669"/>
    <property type="project" value="InterPro"/>
</dbReference>
<gene>
    <name evidence="2" type="ORF">FF36_00993</name>
</gene>
<dbReference type="PROSITE" id="PS00383">
    <property type="entry name" value="TYR_PHOSPHATASE_1"/>
    <property type="match status" value="1"/>
</dbReference>